<evidence type="ECO:0000313" key="3">
    <source>
        <dbReference type="Proteomes" id="UP000217790"/>
    </source>
</evidence>
<gene>
    <name evidence="2" type="ORF">ARMGADRAFT_1031501</name>
</gene>
<proteinExistence type="predicted"/>
<evidence type="ECO:0000313" key="2">
    <source>
        <dbReference type="EMBL" id="PBK92042.1"/>
    </source>
</evidence>
<name>A0A2H3DKN2_ARMGA</name>
<protein>
    <submittedName>
        <fullName evidence="2">Uncharacterized protein</fullName>
    </submittedName>
</protein>
<organism evidence="2 3">
    <name type="scientific">Armillaria gallica</name>
    <name type="common">Bulbous honey fungus</name>
    <name type="synonym">Armillaria bulbosa</name>
    <dbReference type="NCBI Taxonomy" id="47427"/>
    <lineage>
        <taxon>Eukaryota</taxon>
        <taxon>Fungi</taxon>
        <taxon>Dikarya</taxon>
        <taxon>Basidiomycota</taxon>
        <taxon>Agaricomycotina</taxon>
        <taxon>Agaricomycetes</taxon>
        <taxon>Agaricomycetidae</taxon>
        <taxon>Agaricales</taxon>
        <taxon>Marasmiineae</taxon>
        <taxon>Physalacriaceae</taxon>
        <taxon>Armillaria</taxon>
    </lineage>
</organism>
<feature type="compositionally biased region" description="Basic and acidic residues" evidence="1">
    <location>
        <begin position="188"/>
        <end position="200"/>
    </location>
</feature>
<reference evidence="3" key="1">
    <citation type="journal article" date="2017" name="Nat. Ecol. Evol.">
        <title>Genome expansion and lineage-specific genetic innovations in the forest pathogenic fungi Armillaria.</title>
        <authorList>
            <person name="Sipos G."/>
            <person name="Prasanna A.N."/>
            <person name="Walter M.C."/>
            <person name="O'Connor E."/>
            <person name="Balint B."/>
            <person name="Krizsan K."/>
            <person name="Kiss B."/>
            <person name="Hess J."/>
            <person name="Varga T."/>
            <person name="Slot J."/>
            <person name="Riley R."/>
            <person name="Boka B."/>
            <person name="Rigling D."/>
            <person name="Barry K."/>
            <person name="Lee J."/>
            <person name="Mihaltcheva S."/>
            <person name="LaButti K."/>
            <person name="Lipzen A."/>
            <person name="Waldron R."/>
            <person name="Moloney N.M."/>
            <person name="Sperisen C."/>
            <person name="Kredics L."/>
            <person name="Vagvoelgyi C."/>
            <person name="Patrignani A."/>
            <person name="Fitzpatrick D."/>
            <person name="Nagy I."/>
            <person name="Doyle S."/>
            <person name="Anderson J.B."/>
            <person name="Grigoriev I.V."/>
            <person name="Gueldener U."/>
            <person name="Muensterkoetter M."/>
            <person name="Nagy L.G."/>
        </authorList>
    </citation>
    <scope>NUCLEOTIDE SEQUENCE [LARGE SCALE GENOMIC DNA]</scope>
    <source>
        <strain evidence="3">Ar21-2</strain>
    </source>
</reference>
<keyword evidence="3" id="KW-1185">Reference proteome</keyword>
<accession>A0A2H3DKN2</accession>
<dbReference type="InParanoid" id="A0A2H3DKN2"/>
<dbReference type="AlphaFoldDB" id="A0A2H3DKN2"/>
<sequence length="209" mass="23372">MNAFAVGSRVFFYSSSGRLTGGIVESTSAMENVRKLKDSNPTGCRIFLFKSLLQEAKTGIVLDIRTNELILHFVNVPALKSQKARIKVSAIVGRGFKTKCYDSAEIRICEREARSDDRSEGIEWIPARQALGVAEGSRSVRVLKVIDWINLIQCICKKGRESNRRYEHVLTRGPSRQIPNIHNTSGNEVDKADCQQDMTKEVTGGKQKK</sequence>
<dbReference type="Proteomes" id="UP000217790">
    <property type="component" value="Unassembled WGS sequence"/>
</dbReference>
<feature type="compositionally biased region" description="Polar residues" evidence="1">
    <location>
        <begin position="177"/>
        <end position="187"/>
    </location>
</feature>
<feature type="region of interest" description="Disordered" evidence="1">
    <location>
        <begin position="175"/>
        <end position="209"/>
    </location>
</feature>
<dbReference type="EMBL" id="KZ293660">
    <property type="protein sequence ID" value="PBK92042.1"/>
    <property type="molecule type" value="Genomic_DNA"/>
</dbReference>
<evidence type="ECO:0000256" key="1">
    <source>
        <dbReference type="SAM" id="MobiDB-lite"/>
    </source>
</evidence>